<protein>
    <recommendedName>
        <fullName evidence="2">VOC domain-containing protein</fullName>
    </recommendedName>
</protein>
<gene>
    <name evidence="3" type="ORF">BBI08_10445</name>
</gene>
<dbReference type="KEGG" id="phc:BBI08_10445"/>
<keyword evidence="4" id="KW-1185">Reference proteome</keyword>
<dbReference type="Pfam" id="PF00903">
    <property type="entry name" value="Glyoxalase"/>
    <property type="match status" value="1"/>
</dbReference>
<dbReference type="EMBL" id="CP016537">
    <property type="protein sequence ID" value="ANU14256.1"/>
    <property type="molecule type" value="Genomic_DNA"/>
</dbReference>
<dbReference type="InterPro" id="IPR029068">
    <property type="entry name" value="Glyas_Bleomycin-R_OHBP_Dase"/>
</dbReference>
<dbReference type="InterPro" id="IPR051332">
    <property type="entry name" value="Fosfomycin_Res_Enzymes"/>
</dbReference>
<dbReference type="RefSeq" id="WP_008498387.1">
    <property type="nucleotide sequence ID" value="NZ_CP016537.2"/>
</dbReference>
<evidence type="ECO:0000313" key="4">
    <source>
        <dbReference type="Proteomes" id="UP000092687"/>
    </source>
</evidence>
<dbReference type="Gene3D" id="3.10.180.10">
    <property type="entry name" value="2,3-Dihydroxybiphenyl 1,2-Dioxygenase, domain 1"/>
    <property type="match status" value="1"/>
</dbReference>
<organism evidence="3 4">
    <name type="scientific">Planococcus halocryophilus</name>
    <dbReference type="NCBI Taxonomy" id="1215089"/>
    <lineage>
        <taxon>Bacteria</taxon>
        <taxon>Bacillati</taxon>
        <taxon>Bacillota</taxon>
        <taxon>Bacilli</taxon>
        <taxon>Bacillales</taxon>
        <taxon>Caryophanaceae</taxon>
        <taxon>Planococcus</taxon>
    </lineage>
</organism>
<dbReference type="OrthoDB" id="5296884at2"/>
<name>A0A1C7DRV4_9BACL</name>
<sequence>MLHHVELNVSNLVEAKYFYSKLLPPLGYSLFQEWEEGFSYKVGSTYLVFVQTEDKFLQSPYHRKETGLNHLAFHASSRAQVDEMTEKMQQLGARILYQDLHPYAGGPDYYAVFFEGPDRLKIEIVAPNETISND</sequence>
<evidence type="ECO:0000313" key="3">
    <source>
        <dbReference type="EMBL" id="ANU14256.1"/>
    </source>
</evidence>
<dbReference type="Proteomes" id="UP000092687">
    <property type="component" value="Chromosome"/>
</dbReference>
<evidence type="ECO:0000256" key="1">
    <source>
        <dbReference type="ARBA" id="ARBA00022723"/>
    </source>
</evidence>
<dbReference type="InterPro" id="IPR037523">
    <property type="entry name" value="VOC_core"/>
</dbReference>
<dbReference type="PANTHER" id="PTHR36113">
    <property type="entry name" value="LYASE, PUTATIVE-RELATED-RELATED"/>
    <property type="match status" value="1"/>
</dbReference>
<keyword evidence="1" id="KW-0479">Metal-binding</keyword>
<proteinExistence type="predicted"/>
<dbReference type="PANTHER" id="PTHR36113:SF6">
    <property type="entry name" value="FOSFOMYCIN RESISTANCE PROTEIN FOSX"/>
    <property type="match status" value="1"/>
</dbReference>
<reference evidence="4" key="2">
    <citation type="submission" date="2016-10" db="EMBL/GenBank/DDBJ databases">
        <authorList>
            <person name="See-Too W.S."/>
        </authorList>
    </citation>
    <scope>NUCLEOTIDE SEQUENCE [LARGE SCALE GENOMIC DNA]</scope>
    <source>
        <strain evidence="4">DSM 24743</strain>
    </source>
</reference>
<dbReference type="GO" id="GO:0046872">
    <property type="term" value="F:metal ion binding"/>
    <property type="evidence" value="ECO:0007669"/>
    <property type="project" value="UniProtKB-KW"/>
</dbReference>
<dbReference type="InterPro" id="IPR004360">
    <property type="entry name" value="Glyas_Fos-R_dOase_dom"/>
</dbReference>
<feature type="domain" description="VOC" evidence="2">
    <location>
        <begin position="1"/>
        <end position="127"/>
    </location>
</feature>
<accession>A0A1C7DRV4</accession>
<dbReference type="STRING" id="1215089.BBI08_10445"/>
<dbReference type="CDD" id="cd07242">
    <property type="entry name" value="VOC_BsYqjT"/>
    <property type="match status" value="1"/>
</dbReference>
<reference evidence="4" key="1">
    <citation type="submission" date="2016-07" db="EMBL/GenBank/DDBJ databases">
        <authorList>
            <person name="See-Too W.S."/>
        </authorList>
    </citation>
    <scope>NUCLEOTIDE SEQUENCE [LARGE SCALE GENOMIC DNA]</scope>
    <source>
        <strain evidence="4">DSM 24743</strain>
    </source>
</reference>
<dbReference type="PROSITE" id="PS51819">
    <property type="entry name" value="VOC"/>
    <property type="match status" value="1"/>
</dbReference>
<evidence type="ECO:0000259" key="2">
    <source>
        <dbReference type="PROSITE" id="PS51819"/>
    </source>
</evidence>
<dbReference type="AlphaFoldDB" id="A0A1C7DRV4"/>
<dbReference type="SUPFAM" id="SSF54593">
    <property type="entry name" value="Glyoxalase/Bleomycin resistance protein/Dihydroxybiphenyl dioxygenase"/>
    <property type="match status" value="1"/>
</dbReference>